<reference evidence="3" key="1">
    <citation type="journal article" date="2019" name="Int. J. Syst. Evol. Microbiol.">
        <title>The Global Catalogue of Microorganisms (GCM) 10K type strain sequencing project: providing services to taxonomists for standard genome sequencing and annotation.</title>
        <authorList>
            <consortium name="The Broad Institute Genomics Platform"/>
            <consortium name="The Broad Institute Genome Sequencing Center for Infectious Disease"/>
            <person name="Wu L."/>
            <person name="Ma J."/>
        </authorList>
    </citation>
    <scope>NUCLEOTIDE SEQUENCE [LARGE SCALE GENOMIC DNA]</scope>
    <source>
        <strain evidence="3">JCM 17939</strain>
    </source>
</reference>
<evidence type="ECO:0000256" key="1">
    <source>
        <dbReference type="SAM" id="MobiDB-lite"/>
    </source>
</evidence>
<evidence type="ECO:0008006" key="4">
    <source>
        <dbReference type="Google" id="ProtNLM"/>
    </source>
</evidence>
<name>A0ABP8UPZ9_9ACTN</name>
<dbReference type="EMBL" id="BAABHK010000015">
    <property type="protein sequence ID" value="GAA4635253.1"/>
    <property type="molecule type" value="Genomic_DNA"/>
</dbReference>
<sequence>MDHKGGSAVTEKGHRQEIRRAVRSGDPPGRPVRDATSGELAAQVPGGSGEWTLCPRVPGTWASTSAAARSG</sequence>
<proteinExistence type="predicted"/>
<comment type="caution">
    <text evidence="2">The sequence shown here is derived from an EMBL/GenBank/DDBJ whole genome shotgun (WGS) entry which is preliminary data.</text>
</comment>
<evidence type="ECO:0000313" key="2">
    <source>
        <dbReference type="EMBL" id="GAA4635253.1"/>
    </source>
</evidence>
<feature type="compositionally biased region" description="Polar residues" evidence="1">
    <location>
        <begin position="61"/>
        <end position="71"/>
    </location>
</feature>
<feature type="compositionally biased region" description="Basic and acidic residues" evidence="1">
    <location>
        <begin position="1"/>
        <end position="20"/>
    </location>
</feature>
<evidence type="ECO:0000313" key="3">
    <source>
        <dbReference type="Proteomes" id="UP001501442"/>
    </source>
</evidence>
<protein>
    <recommendedName>
        <fullName evidence="4">Transposase</fullName>
    </recommendedName>
</protein>
<accession>A0ABP8UPZ9</accession>
<organism evidence="2 3">
    <name type="scientific">Actinoallomurus vinaceus</name>
    <dbReference type="NCBI Taxonomy" id="1080074"/>
    <lineage>
        <taxon>Bacteria</taxon>
        <taxon>Bacillati</taxon>
        <taxon>Actinomycetota</taxon>
        <taxon>Actinomycetes</taxon>
        <taxon>Streptosporangiales</taxon>
        <taxon>Thermomonosporaceae</taxon>
        <taxon>Actinoallomurus</taxon>
    </lineage>
</organism>
<keyword evidence="3" id="KW-1185">Reference proteome</keyword>
<dbReference type="Proteomes" id="UP001501442">
    <property type="component" value="Unassembled WGS sequence"/>
</dbReference>
<feature type="region of interest" description="Disordered" evidence="1">
    <location>
        <begin position="1"/>
        <end position="71"/>
    </location>
</feature>
<gene>
    <name evidence="2" type="ORF">GCM10023196_079980</name>
</gene>